<protein>
    <submittedName>
        <fullName evidence="2">Uncharacterized protein</fullName>
    </submittedName>
</protein>
<dbReference type="Proteomes" id="UP000298180">
    <property type="component" value="Unassembled WGS sequence"/>
</dbReference>
<evidence type="ECO:0000313" key="2">
    <source>
        <dbReference type="EMBL" id="TFY99402.1"/>
    </source>
</evidence>
<feature type="region of interest" description="Disordered" evidence="1">
    <location>
        <begin position="1"/>
        <end position="68"/>
    </location>
</feature>
<dbReference type="AlphaFoldDB" id="A0A4Z0BJ98"/>
<accession>A0A4Z0BJ98</accession>
<gene>
    <name evidence="2" type="ORF">EZ313_22915</name>
</gene>
<comment type="caution">
    <text evidence="2">The sequence shown here is derived from an EMBL/GenBank/DDBJ whole genome shotgun (WGS) entry which is preliminary data.</text>
</comment>
<dbReference type="EMBL" id="SMLM01000004">
    <property type="protein sequence ID" value="TFY99402.1"/>
    <property type="molecule type" value="Genomic_DNA"/>
</dbReference>
<dbReference type="RefSeq" id="WP_135265629.1">
    <property type="nucleotide sequence ID" value="NZ_SMLM01000004.1"/>
</dbReference>
<evidence type="ECO:0000256" key="1">
    <source>
        <dbReference type="SAM" id="MobiDB-lite"/>
    </source>
</evidence>
<name>A0A4Z0BJ98_9BURK</name>
<evidence type="ECO:0000313" key="3">
    <source>
        <dbReference type="Proteomes" id="UP000298180"/>
    </source>
</evidence>
<organism evidence="2 3">
    <name type="scientific">Ramlibacter henchirensis</name>
    <dbReference type="NCBI Taxonomy" id="204072"/>
    <lineage>
        <taxon>Bacteria</taxon>
        <taxon>Pseudomonadati</taxon>
        <taxon>Pseudomonadota</taxon>
        <taxon>Betaproteobacteria</taxon>
        <taxon>Burkholderiales</taxon>
        <taxon>Comamonadaceae</taxon>
        <taxon>Ramlibacter</taxon>
    </lineage>
</organism>
<dbReference type="OrthoDB" id="8913942at2"/>
<proteinExistence type="predicted"/>
<reference evidence="2 3" key="1">
    <citation type="submission" date="2019-03" db="EMBL/GenBank/DDBJ databases">
        <title>Ramlibacter henchirensis DSM 14656, whole genome shotgun sequence.</title>
        <authorList>
            <person name="Zhang X."/>
            <person name="Feng G."/>
            <person name="Zhu H."/>
        </authorList>
    </citation>
    <scope>NUCLEOTIDE SEQUENCE [LARGE SCALE GENOMIC DNA]</scope>
    <source>
        <strain evidence="2 3">DSM 14656</strain>
    </source>
</reference>
<keyword evidence="3" id="KW-1185">Reference proteome</keyword>
<sequence>MKKKRTIAPPTSQEPARPPSGLVRGLLARLRRRQISELPPAGQRSGEGTESLAPYLEQGRISRPAPLE</sequence>